<feature type="domain" description="Disease resistance R13L4/SHOC-2-like LRR" evidence="8">
    <location>
        <begin position="491"/>
        <end position="631"/>
    </location>
</feature>
<dbReference type="InterPro" id="IPR055414">
    <property type="entry name" value="LRR_R13L4/SHOC2-like"/>
</dbReference>
<evidence type="ECO:0000256" key="4">
    <source>
        <dbReference type="ARBA" id="ARBA00022840"/>
    </source>
</evidence>
<dbReference type="GO" id="GO:0006952">
    <property type="term" value="P:defense response"/>
    <property type="evidence" value="ECO:0007669"/>
    <property type="project" value="UniProtKB-KW"/>
</dbReference>
<sequence>MVDAITGFVVGKMGNYLIEEASILMGIKDELEELKAELTCIRGYLKDVEAREREDEVSKEWTKLVLDIAYDVEDVLDSYNLKVEERSQRQGLMRLTNKIGEKIDAYNIVSDIKTLKIRVLDVTRKRETYGIGNFNESRTGEGTSTFLTMRQLRRARSVDQEEIVVGLEDDFKFLLAKLLEDNGDQNRYMISIFGMGGLGKTALARKLYNADNVKTRFAYRAWTSVSQVYKTREMLLRIIRDGKDQDSCGGGVRRKRYLVVVDDIWEREAWESLKRALPSNHKGNRVIITTRIRAVAEGVDQRVYAHELRFLTFNESWELFEQKAFRNMQRVDEDLQKVGKQMIKKCHGLPLAIVVLAGLMSRKRPNEWNDFQGAATRVETLLSLEDYEIDVEKLIHLLVQEDGEMMMEDVARYCIEELIDRSLVEAVRTERGKVKSCRIHDLLRDVAIKKANEVNFVHIYNDQLLSTTCRREVVHHHMDSYSCERRVNKRMRSFFFFGERNRTLWGSVKPITLKLELLRVLHLEGLHLPDVIGELIHLRYLGIADTFIRKLPAFISNLRFLQTLDASGNDSFRKVTDLRRLTSLRHLMGRFVGDLLIGDAVNLQTLRSISSYSWIKLKQELLTNLRELEIYDKSSFGLVPTFKLSSESEEAVRIKTLVKLTLRCHIRRLPEDMDFIFPSLESLKLVGLHLEEDPMPALKKLQRLEDVILDSCYFSGEKMRISEQGFGRLRKLVFYIDGLDELQIDDEAMPSLMELKLRTRGRQMKLMIPDRLRAVLDPPYIKLSPSV</sequence>
<keyword evidence="4" id="KW-0067">ATP-binding</keyword>
<dbReference type="InterPro" id="IPR002182">
    <property type="entry name" value="NB-ARC"/>
</dbReference>
<name>A0A398AWI2_BRACM</name>
<dbReference type="InterPro" id="IPR032675">
    <property type="entry name" value="LRR_dom_sf"/>
</dbReference>
<dbReference type="SUPFAM" id="SSF52540">
    <property type="entry name" value="P-loop containing nucleoside triphosphate hydrolases"/>
    <property type="match status" value="1"/>
</dbReference>
<dbReference type="Pfam" id="PF00931">
    <property type="entry name" value="NB-ARC"/>
    <property type="match status" value="1"/>
</dbReference>
<dbReference type="PANTHER" id="PTHR36766:SF70">
    <property type="entry name" value="DISEASE RESISTANCE PROTEIN RGA4"/>
    <property type="match status" value="1"/>
</dbReference>
<dbReference type="Gene3D" id="3.80.10.10">
    <property type="entry name" value="Ribonuclease Inhibitor"/>
    <property type="match status" value="1"/>
</dbReference>
<dbReference type="InterPro" id="IPR036388">
    <property type="entry name" value="WH-like_DNA-bd_sf"/>
</dbReference>
<gene>
    <name evidence="9" type="ORF">BRARA_A02430</name>
</gene>
<proteinExistence type="predicted"/>
<dbReference type="InterPro" id="IPR027417">
    <property type="entry name" value="P-loop_NTPase"/>
</dbReference>
<dbReference type="Gene3D" id="1.10.8.430">
    <property type="entry name" value="Helical domain of apoptotic protease-activating factors"/>
    <property type="match status" value="1"/>
</dbReference>
<dbReference type="CDD" id="cd14798">
    <property type="entry name" value="RX-CC_like"/>
    <property type="match status" value="1"/>
</dbReference>
<organism evidence="9 10">
    <name type="scientific">Brassica campestris</name>
    <name type="common">Field mustard</name>
    <dbReference type="NCBI Taxonomy" id="3711"/>
    <lineage>
        <taxon>Eukaryota</taxon>
        <taxon>Viridiplantae</taxon>
        <taxon>Streptophyta</taxon>
        <taxon>Embryophyta</taxon>
        <taxon>Tracheophyta</taxon>
        <taxon>Spermatophyta</taxon>
        <taxon>Magnoliopsida</taxon>
        <taxon>eudicotyledons</taxon>
        <taxon>Gunneridae</taxon>
        <taxon>Pentapetalae</taxon>
        <taxon>rosids</taxon>
        <taxon>malvids</taxon>
        <taxon>Brassicales</taxon>
        <taxon>Brassicaceae</taxon>
        <taxon>Brassiceae</taxon>
        <taxon>Brassica</taxon>
    </lineage>
</organism>
<evidence type="ECO:0000256" key="1">
    <source>
        <dbReference type="ARBA" id="ARBA00022737"/>
    </source>
</evidence>
<dbReference type="InterPro" id="IPR041118">
    <property type="entry name" value="Rx_N"/>
</dbReference>
<dbReference type="InterPro" id="IPR042197">
    <property type="entry name" value="Apaf_helical"/>
</dbReference>
<evidence type="ECO:0000259" key="5">
    <source>
        <dbReference type="Pfam" id="PF00931"/>
    </source>
</evidence>
<dbReference type="Pfam" id="PF23598">
    <property type="entry name" value="LRR_14"/>
    <property type="match status" value="1"/>
</dbReference>
<dbReference type="Pfam" id="PF18052">
    <property type="entry name" value="Rx_N"/>
    <property type="match status" value="1"/>
</dbReference>
<dbReference type="PANTHER" id="PTHR36766">
    <property type="entry name" value="PLANT BROAD-SPECTRUM MILDEW RESISTANCE PROTEIN RPW8"/>
    <property type="match status" value="1"/>
</dbReference>
<dbReference type="GO" id="GO:0043531">
    <property type="term" value="F:ADP binding"/>
    <property type="evidence" value="ECO:0007669"/>
    <property type="project" value="InterPro"/>
</dbReference>
<dbReference type="GO" id="GO:0051707">
    <property type="term" value="P:response to other organism"/>
    <property type="evidence" value="ECO:0007669"/>
    <property type="project" value="UniProtKB-ARBA"/>
</dbReference>
<evidence type="ECO:0000313" key="10">
    <source>
        <dbReference type="Proteomes" id="UP000264353"/>
    </source>
</evidence>
<evidence type="ECO:0000313" key="9">
    <source>
        <dbReference type="EMBL" id="RID79716.1"/>
    </source>
</evidence>
<evidence type="ECO:0000256" key="3">
    <source>
        <dbReference type="ARBA" id="ARBA00022821"/>
    </source>
</evidence>
<feature type="domain" description="Disease resistance protein winged helix" evidence="7">
    <location>
        <begin position="385"/>
        <end position="447"/>
    </location>
</feature>
<evidence type="ECO:0000259" key="6">
    <source>
        <dbReference type="Pfam" id="PF18052"/>
    </source>
</evidence>
<protein>
    <submittedName>
        <fullName evidence="9">Uncharacterized protein</fullName>
    </submittedName>
</protein>
<dbReference type="AlphaFoldDB" id="A0A398AWI2"/>
<reference evidence="9 10" key="1">
    <citation type="submission" date="2018-06" db="EMBL/GenBank/DDBJ databases">
        <title>WGS assembly of Brassica rapa FPsc.</title>
        <authorList>
            <person name="Bowman J."/>
            <person name="Kohchi T."/>
            <person name="Yamato K."/>
            <person name="Jenkins J."/>
            <person name="Shu S."/>
            <person name="Ishizaki K."/>
            <person name="Yamaoka S."/>
            <person name="Nishihama R."/>
            <person name="Nakamura Y."/>
            <person name="Berger F."/>
            <person name="Adam C."/>
            <person name="Aki S."/>
            <person name="Althoff F."/>
            <person name="Araki T."/>
            <person name="Arteaga-Vazquez M."/>
            <person name="Balasubrmanian S."/>
            <person name="Bauer D."/>
            <person name="Boehm C."/>
            <person name="Briginshaw L."/>
            <person name="Caballero-Perez J."/>
            <person name="Catarino B."/>
            <person name="Chen F."/>
            <person name="Chiyoda S."/>
            <person name="Chovatia M."/>
            <person name="Davies K."/>
            <person name="Delmans M."/>
            <person name="Demura T."/>
            <person name="Dierschke T."/>
            <person name="Dolan L."/>
            <person name="Dorantes-Acosta A."/>
            <person name="Eklund D."/>
            <person name="Florent S."/>
            <person name="Flores-Sandoval E."/>
            <person name="Fujiyama A."/>
            <person name="Fukuzawa H."/>
            <person name="Galik B."/>
            <person name="Grimanelli D."/>
            <person name="Grimwood J."/>
            <person name="Grossniklaus U."/>
            <person name="Hamada T."/>
            <person name="Haseloff J."/>
            <person name="Hetherington A."/>
            <person name="Higo A."/>
            <person name="Hirakawa Y."/>
            <person name="Hundley H."/>
            <person name="Ikeda Y."/>
            <person name="Inoue K."/>
            <person name="Inoue S."/>
            <person name="Ishida S."/>
            <person name="Jia Q."/>
            <person name="Kakita M."/>
            <person name="Kanazawa T."/>
            <person name="Kawai Y."/>
            <person name="Kawashima T."/>
            <person name="Kennedy M."/>
            <person name="Kinose K."/>
            <person name="Kinoshita T."/>
            <person name="Kohara Y."/>
            <person name="Koide E."/>
            <person name="Komatsu K."/>
            <person name="Kopischke S."/>
            <person name="Kubo M."/>
            <person name="Kyozuka J."/>
            <person name="Lagercrantz U."/>
            <person name="Lin S."/>
            <person name="Lindquist E."/>
            <person name="Lipzen A."/>
            <person name="Lu C."/>
            <person name="Luna E."/>
            <person name="Martienssen R."/>
            <person name="Minamino N."/>
            <person name="Mizutani M."/>
            <person name="Mizutani M."/>
            <person name="Mochizuki N."/>
            <person name="Monte I."/>
            <person name="Mosher R."/>
            <person name="Nagasaki H."/>
            <person name="Nakagami H."/>
            <person name="Naramoto S."/>
            <person name="Nishitani K."/>
            <person name="Ohtani M."/>
            <person name="Okamoto T."/>
            <person name="Okumura M."/>
            <person name="Phillips J."/>
            <person name="Pollak B."/>
            <person name="Reinders A."/>
            <person name="Roevekamp M."/>
            <person name="Sano R."/>
            <person name="Sawa S."/>
            <person name="Schmid M."/>
            <person name="Shirakawa M."/>
            <person name="Solano R."/>
            <person name="Spunde A."/>
            <person name="Suetsugu N."/>
            <person name="Sugano S."/>
            <person name="Sugiyama A."/>
            <person name="Sun R."/>
            <person name="Suzuki Y."/>
            <person name="Takenaka M."/>
            <person name="Takezawa D."/>
            <person name="Tomogane H."/>
            <person name="Tsuzuki M."/>
            <person name="Ueda T."/>
            <person name="Umeda M."/>
            <person name="Ward J."/>
            <person name="Watanabe Y."/>
            <person name="Yazaki K."/>
            <person name="Yokoyama R."/>
            <person name="Yoshitake Y."/>
            <person name="Yotsui I."/>
            <person name="Zachgo S."/>
            <person name="Schmutz J."/>
        </authorList>
    </citation>
    <scope>NUCLEOTIDE SEQUENCE [LARGE SCALE GENOMIC DNA]</scope>
    <source>
        <strain evidence="10">cv. B-3</strain>
    </source>
</reference>
<dbReference type="InterPro" id="IPR058922">
    <property type="entry name" value="WHD_DRP"/>
</dbReference>
<keyword evidence="2" id="KW-0547">Nucleotide-binding</keyword>
<dbReference type="FunFam" id="1.10.8.430:FF:000003">
    <property type="entry name" value="Probable disease resistance protein At5g66910"/>
    <property type="match status" value="1"/>
</dbReference>
<feature type="domain" description="NB-ARC" evidence="5">
    <location>
        <begin position="172"/>
        <end position="327"/>
    </location>
</feature>
<dbReference type="Gene3D" id="1.20.5.4130">
    <property type="match status" value="1"/>
</dbReference>
<dbReference type="EMBL" id="CM010628">
    <property type="protein sequence ID" value="RID79716.1"/>
    <property type="molecule type" value="Genomic_DNA"/>
</dbReference>
<accession>A0A398AWI2</accession>
<dbReference type="GO" id="GO:0005524">
    <property type="term" value="F:ATP binding"/>
    <property type="evidence" value="ECO:0007669"/>
    <property type="project" value="UniProtKB-KW"/>
</dbReference>
<dbReference type="Pfam" id="PF23559">
    <property type="entry name" value="WHD_DRP"/>
    <property type="match status" value="1"/>
</dbReference>
<feature type="domain" description="Disease resistance N-terminal" evidence="6">
    <location>
        <begin position="7"/>
        <end position="91"/>
    </location>
</feature>
<dbReference type="Gene3D" id="3.40.50.300">
    <property type="entry name" value="P-loop containing nucleotide triphosphate hydrolases"/>
    <property type="match status" value="1"/>
</dbReference>
<evidence type="ECO:0000259" key="8">
    <source>
        <dbReference type="Pfam" id="PF23598"/>
    </source>
</evidence>
<evidence type="ECO:0000259" key="7">
    <source>
        <dbReference type="Pfam" id="PF23559"/>
    </source>
</evidence>
<dbReference type="SUPFAM" id="SSF52058">
    <property type="entry name" value="L domain-like"/>
    <property type="match status" value="1"/>
</dbReference>
<dbReference type="PRINTS" id="PR00364">
    <property type="entry name" value="DISEASERSIST"/>
</dbReference>
<keyword evidence="3" id="KW-0611">Plant defense</keyword>
<dbReference type="FunFam" id="3.40.50.300:FF:001091">
    <property type="entry name" value="Probable disease resistance protein At1g61300"/>
    <property type="match status" value="1"/>
</dbReference>
<evidence type="ECO:0000256" key="2">
    <source>
        <dbReference type="ARBA" id="ARBA00022741"/>
    </source>
</evidence>
<dbReference type="InterPro" id="IPR038005">
    <property type="entry name" value="RX-like_CC"/>
</dbReference>
<dbReference type="Gene3D" id="1.10.10.10">
    <property type="entry name" value="Winged helix-like DNA-binding domain superfamily/Winged helix DNA-binding domain"/>
    <property type="match status" value="1"/>
</dbReference>
<dbReference type="Proteomes" id="UP000264353">
    <property type="component" value="Chromosome A1"/>
</dbReference>
<keyword evidence="1" id="KW-0677">Repeat</keyword>